<evidence type="ECO:0000313" key="1">
    <source>
        <dbReference type="EMBL" id="KKK63922.1"/>
    </source>
</evidence>
<dbReference type="AlphaFoldDB" id="A0A0F8X4B8"/>
<reference evidence="1" key="1">
    <citation type="journal article" date="2015" name="Nature">
        <title>Complex archaea that bridge the gap between prokaryotes and eukaryotes.</title>
        <authorList>
            <person name="Spang A."/>
            <person name="Saw J.H."/>
            <person name="Jorgensen S.L."/>
            <person name="Zaremba-Niedzwiedzka K."/>
            <person name="Martijn J."/>
            <person name="Lind A.E."/>
            <person name="van Eijk R."/>
            <person name="Schleper C."/>
            <person name="Guy L."/>
            <person name="Ettema T.J."/>
        </authorList>
    </citation>
    <scope>NUCLEOTIDE SEQUENCE</scope>
</reference>
<dbReference type="EMBL" id="LAZR01061268">
    <property type="protein sequence ID" value="KKK63922.1"/>
    <property type="molecule type" value="Genomic_DNA"/>
</dbReference>
<protein>
    <submittedName>
        <fullName evidence="1">Uncharacterized protein</fullName>
    </submittedName>
</protein>
<gene>
    <name evidence="1" type="ORF">LCGC14_2989420</name>
</gene>
<proteinExistence type="predicted"/>
<organism evidence="1">
    <name type="scientific">marine sediment metagenome</name>
    <dbReference type="NCBI Taxonomy" id="412755"/>
    <lineage>
        <taxon>unclassified sequences</taxon>
        <taxon>metagenomes</taxon>
        <taxon>ecological metagenomes</taxon>
    </lineage>
</organism>
<sequence>MVTIPNTFRAQTPIGQSISNLGTALFGNRLSPAERAKLELDNRLTQARIGSAEAKTAGAQATLAGQRGIGDILGEALSFRDTLSAPDAAQSFIGPLRPERTGQFADARTGLASVPERLAQVGSFGVKDPQDLANLFNFVQASGRGTTDNDVLRSLAGRGALPDEDTAVSVAGQDRIAARNAELKPVRPGEPFTETNLLDTSTGQLVGVAFVDRTTGTAVDQDGSPVRLGPQPDGSNLVLAGKPTVQATTAGGL</sequence>
<accession>A0A0F8X4B8</accession>
<feature type="non-terminal residue" evidence="1">
    <location>
        <position position="253"/>
    </location>
</feature>
<comment type="caution">
    <text evidence="1">The sequence shown here is derived from an EMBL/GenBank/DDBJ whole genome shotgun (WGS) entry which is preliminary data.</text>
</comment>
<name>A0A0F8X4B8_9ZZZZ</name>